<dbReference type="AlphaFoldDB" id="A0AAV2B3K9"/>
<feature type="chain" id="PRO_5043909411" evidence="2">
    <location>
        <begin position="19"/>
        <end position="405"/>
    </location>
</feature>
<evidence type="ECO:0000256" key="2">
    <source>
        <dbReference type="SAM" id="SignalP"/>
    </source>
</evidence>
<dbReference type="Proteomes" id="UP001497382">
    <property type="component" value="Unassembled WGS sequence"/>
</dbReference>
<keyword evidence="2" id="KW-0732">Signal</keyword>
<feature type="signal peptide" evidence="2">
    <location>
        <begin position="1"/>
        <end position="18"/>
    </location>
</feature>
<name>A0AAV2B3K9_9ARAC</name>
<sequence>MFFLVCFQCAMVYTYEEGHPCPCSEGSEDERNSENVIMIRAEPTNLRKDSPASSTKANTRKADNVNMQRSRSRKRSTRSGFLFSVVSSECGRITDMECQTSNGFVCGISEAPRTEIVDIFFPIESEPKNAAAEFYTQPAFPENVPHYSRQSTQHESNKNDSIQGTHTLDYPAVNMECQTINNNFCGSNKSPRKKRGDNFHPRGPEPRYVAAESCMPLTIPENIAHYLHQCNLHQFRVPHYSRQPTQHESNKNASIQGTHTVDYPAVNMERQTINKDFCGIDEAARNKNVDNFHPQGLEPRNVAVESCLPLAFPENMAHHLHQSIQHESNKNTFIQGTHPVDFPAVSHQSNHSSRQHTKESGGRNTSAQEKQLIKSSLLTSMKKNFTCEKSVELDSRRNSLLTFTC</sequence>
<organism evidence="3 4">
    <name type="scientific">Larinioides sclopetarius</name>
    <dbReference type="NCBI Taxonomy" id="280406"/>
    <lineage>
        <taxon>Eukaryota</taxon>
        <taxon>Metazoa</taxon>
        <taxon>Ecdysozoa</taxon>
        <taxon>Arthropoda</taxon>
        <taxon>Chelicerata</taxon>
        <taxon>Arachnida</taxon>
        <taxon>Araneae</taxon>
        <taxon>Araneomorphae</taxon>
        <taxon>Entelegynae</taxon>
        <taxon>Araneoidea</taxon>
        <taxon>Araneidae</taxon>
        <taxon>Larinioides</taxon>
    </lineage>
</organism>
<feature type="region of interest" description="Disordered" evidence="1">
    <location>
        <begin position="333"/>
        <end position="369"/>
    </location>
</feature>
<gene>
    <name evidence="3" type="ORF">LARSCL_LOCUS16729</name>
</gene>
<dbReference type="EMBL" id="CAXIEN010000271">
    <property type="protein sequence ID" value="CAL1290833.1"/>
    <property type="molecule type" value="Genomic_DNA"/>
</dbReference>
<protein>
    <submittedName>
        <fullName evidence="3">Uncharacterized protein</fullName>
    </submittedName>
</protein>
<accession>A0AAV2B3K9</accession>
<evidence type="ECO:0000313" key="3">
    <source>
        <dbReference type="EMBL" id="CAL1290833.1"/>
    </source>
</evidence>
<reference evidence="3 4" key="1">
    <citation type="submission" date="2024-04" db="EMBL/GenBank/DDBJ databases">
        <authorList>
            <person name="Rising A."/>
            <person name="Reimegard J."/>
            <person name="Sonavane S."/>
            <person name="Akerstrom W."/>
            <person name="Nylinder S."/>
            <person name="Hedman E."/>
            <person name="Kallberg Y."/>
        </authorList>
    </citation>
    <scope>NUCLEOTIDE SEQUENCE [LARGE SCALE GENOMIC DNA]</scope>
</reference>
<proteinExistence type="predicted"/>
<evidence type="ECO:0000313" key="4">
    <source>
        <dbReference type="Proteomes" id="UP001497382"/>
    </source>
</evidence>
<comment type="caution">
    <text evidence="3">The sequence shown here is derived from an EMBL/GenBank/DDBJ whole genome shotgun (WGS) entry which is preliminary data.</text>
</comment>
<keyword evidence="4" id="KW-1185">Reference proteome</keyword>
<evidence type="ECO:0000256" key="1">
    <source>
        <dbReference type="SAM" id="MobiDB-lite"/>
    </source>
</evidence>
<feature type="region of interest" description="Disordered" evidence="1">
    <location>
        <begin position="41"/>
        <end position="76"/>
    </location>
</feature>